<evidence type="ECO:0000313" key="13">
    <source>
        <dbReference type="Proteomes" id="UP000194450"/>
    </source>
</evidence>
<reference evidence="13" key="1">
    <citation type="submission" date="2017-04" db="EMBL/GenBank/DDBJ databases">
        <authorList>
            <person name="Varghese N."/>
            <person name="Submissions S."/>
        </authorList>
    </citation>
    <scope>NUCLEOTIDE SEQUENCE [LARGE SCALE GENOMIC DNA]</scope>
</reference>
<dbReference type="PANTHER" id="PTHR34990">
    <property type="entry name" value="UDP-2,3-DIACYLGLUCOSAMINE HYDROLASE-RELATED"/>
    <property type="match status" value="1"/>
</dbReference>
<feature type="binding site" evidence="10">
    <location>
        <position position="10"/>
    </location>
    <ligand>
        <name>Mn(2+)</name>
        <dbReference type="ChEBI" id="CHEBI:29035"/>
        <label>1</label>
    </ligand>
</feature>
<evidence type="ECO:0000256" key="4">
    <source>
        <dbReference type="ARBA" id="ARBA00022556"/>
    </source>
</evidence>
<keyword evidence="9 10" id="KW-0464">Manganese</keyword>
<keyword evidence="7 10" id="KW-0443">Lipid metabolism</keyword>
<evidence type="ECO:0000256" key="5">
    <source>
        <dbReference type="ARBA" id="ARBA00022723"/>
    </source>
</evidence>
<name>A0A1Y6EKF0_9GAMM</name>
<dbReference type="InterPro" id="IPR029052">
    <property type="entry name" value="Metallo-depent_PP-like"/>
</dbReference>
<evidence type="ECO:0000256" key="2">
    <source>
        <dbReference type="ARBA" id="ARBA00022516"/>
    </source>
</evidence>
<evidence type="ECO:0000313" key="12">
    <source>
        <dbReference type="EMBL" id="SMQ63095.1"/>
    </source>
</evidence>
<feature type="binding site" evidence="10">
    <location>
        <position position="8"/>
    </location>
    <ligand>
        <name>Mn(2+)</name>
        <dbReference type="ChEBI" id="CHEBI:29035"/>
        <label>1</label>
    </ligand>
</feature>
<proteinExistence type="inferred from homology"/>
<evidence type="ECO:0000256" key="10">
    <source>
        <dbReference type="HAMAP-Rule" id="MF_00575"/>
    </source>
</evidence>
<feature type="binding site" evidence="10">
    <location>
        <position position="41"/>
    </location>
    <ligand>
        <name>Mn(2+)</name>
        <dbReference type="ChEBI" id="CHEBI:29035"/>
        <label>2</label>
    </ligand>
</feature>
<dbReference type="GO" id="GO:0005737">
    <property type="term" value="C:cytoplasm"/>
    <property type="evidence" value="ECO:0007669"/>
    <property type="project" value="InterPro"/>
</dbReference>
<feature type="binding site" evidence="10">
    <location>
        <position position="197"/>
    </location>
    <ligand>
        <name>Mn(2+)</name>
        <dbReference type="ChEBI" id="CHEBI:29035"/>
        <label>2</label>
    </ligand>
</feature>
<feature type="binding site" evidence="10">
    <location>
        <position position="160"/>
    </location>
    <ligand>
        <name>substrate</name>
    </ligand>
</feature>
<keyword evidence="6 10" id="KW-0378">Hydrolase</keyword>
<dbReference type="AlphaFoldDB" id="A0A1Y6EKF0"/>
<dbReference type="EMBL" id="FXWH01000001">
    <property type="protein sequence ID" value="SMQ63095.1"/>
    <property type="molecule type" value="Genomic_DNA"/>
</dbReference>
<evidence type="ECO:0000256" key="3">
    <source>
        <dbReference type="ARBA" id="ARBA00022519"/>
    </source>
</evidence>
<dbReference type="CDD" id="cd07398">
    <property type="entry name" value="MPP_YbbF-LpxH"/>
    <property type="match status" value="1"/>
</dbReference>
<evidence type="ECO:0000259" key="11">
    <source>
        <dbReference type="Pfam" id="PF00149"/>
    </source>
</evidence>
<feature type="binding site" evidence="10">
    <location>
        <position position="199"/>
    </location>
    <ligand>
        <name>Mn(2+)</name>
        <dbReference type="ChEBI" id="CHEBI:29035"/>
        <label>1</label>
    </ligand>
</feature>
<feature type="binding site" evidence="10">
    <location>
        <position position="197"/>
    </location>
    <ligand>
        <name>substrate</name>
    </ligand>
</feature>
<keyword evidence="1 10" id="KW-1003">Cell membrane</keyword>
<keyword evidence="2 10" id="KW-0444">Lipid biosynthesis</keyword>
<dbReference type="GO" id="GO:0008758">
    <property type="term" value="F:UDP-2,3-diacylglucosamine hydrolase activity"/>
    <property type="evidence" value="ECO:0007669"/>
    <property type="project" value="UniProtKB-UniRule"/>
</dbReference>
<protein>
    <recommendedName>
        <fullName evidence="10">UDP-2,3-diacylglucosamine hydrolase</fullName>
        <ecNumber evidence="10">3.6.1.54</ecNumber>
    </recommendedName>
    <alternativeName>
        <fullName evidence="10">UDP-2,3-diacylglucosamine diphosphatase</fullName>
    </alternativeName>
</protein>
<comment type="catalytic activity">
    <reaction evidence="10">
        <text>UDP-2-N,3-O-bis[(3R)-3-hydroxytetradecanoyl]-alpha-D-glucosamine + H2O = 2-N,3-O-bis[(3R)-3-hydroxytetradecanoyl]-alpha-D-glucosaminyl 1-phosphate + UMP + 2 H(+)</text>
        <dbReference type="Rhea" id="RHEA:25213"/>
        <dbReference type="ChEBI" id="CHEBI:15377"/>
        <dbReference type="ChEBI" id="CHEBI:15378"/>
        <dbReference type="ChEBI" id="CHEBI:57865"/>
        <dbReference type="ChEBI" id="CHEBI:57957"/>
        <dbReference type="ChEBI" id="CHEBI:78847"/>
        <dbReference type="EC" id="3.6.1.54"/>
    </reaction>
</comment>
<organism evidence="12 13">
    <name type="scientific">Pseudidiomarina planktonica</name>
    <dbReference type="NCBI Taxonomy" id="1323738"/>
    <lineage>
        <taxon>Bacteria</taxon>
        <taxon>Pseudomonadati</taxon>
        <taxon>Pseudomonadota</taxon>
        <taxon>Gammaproteobacteria</taxon>
        <taxon>Alteromonadales</taxon>
        <taxon>Idiomarinaceae</taxon>
        <taxon>Pseudidiomarina</taxon>
    </lineage>
</organism>
<sequence>MPVRFISDLHLSPARPDITRLFLDFLQSDGRASSALYILGDLFDAWLGDDDNSDFATSVRKGLKELTDLGVPVYFMAGNRDFLIADRFADETGVVLLEEGHIARLYERRALLLHGDSLCTDDHSYQRFRRIIRAPVTRAILTRLPLRWRMGIANKLRAGSKTQQPLTEASARIMDVNQSAVETALIDANVDLVIHGHTHRPAIHQLQLPNGVAAQRVVLGDWYEQGSILEVRRESLELINQPLPSL</sequence>
<dbReference type="SUPFAM" id="SSF56300">
    <property type="entry name" value="Metallo-dependent phosphatases"/>
    <property type="match status" value="1"/>
</dbReference>
<feature type="domain" description="Calcineurin-like phosphoesterase" evidence="11">
    <location>
        <begin position="1"/>
        <end position="201"/>
    </location>
</feature>
<keyword evidence="5 10" id="KW-0479">Metal-binding</keyword>
<dbReference type="Pfam" id="PF00149">
    <property type="entry name" value="Metallophos"/>
    <property type="match status" value="1"/>
</dbReference>
<dbReference type="GO" id="GO:0009245">
    <property type="term" value="P:lipid A biosynthetic process"/>
    <property type="evidence" value="ECO:0007669"/>
    <property type="project" value="UniProtKB-UniRule"/>
</dbReference>
<feature type="binding site" evidence="10">
    <location>
        <position position="164"/>
    </location>
    <ligand>
        <name>substrate</name>
    </ligand>
</feature>
<comment type="function">
    <text evidence="10">Hydrolyzes the pyrophosphate bond of UDP-2,3-diacylglucosamine to yield 2,3-diacylglucosamine 1-phosphate (lipid X) and UMP by catalyzing the attack of water at the alpha-P atom. Involved in the biosynthesis of lipid A, a phosphorylated glycolipid that anchors the lipopolysaccharide to the outer membrane of the cell.</text>
</comment>
<keyword evidence="4 10" id="KW-0441">Lipid A biosynthesis</keyword>
<accession>A0A1Y6EKF0</accession>
<feature type="binding site" evidence="10">
    <location>
        <begin position="79"/>
        <end position="80"/>
    </location>
    <ligand>
        <name>substrate</name>
    </ligand>
</feature>
<feature type="binding site" evidence="10">
    <location>
        <position position="114"/>
    </location>
    <ligand>
        <name>Mn(2+)</name>
        <dbReference type="ChEBI" id="CHEBI:29035"/>
        <label>2</label>
    </ligand>
</feature>
<dbReference type="Proteomes" id="UP000194450">
    <property type="component" value="Unassembled WGS sequence"/>
</dbReference>
<dbReference type="EC" id="3.6.1.54" evidence="10"/>
<evidence type="ECO:0000256" key="7">
    <source>
        <dbReference type="ARBA" id="ARBA00023098"/>
    </source>
</evidence>
<dbReference type="HAMAP" id="MF_00575">
    <property type="entry name" value="LpxH"/>
    <property type="match status" value="1"/>
</dbReference>
<dbReference type="RefSeq" id="WP_086433956.1">
    <property type="nucleotide sequence ID" value="NZ_FXWH01000001.1"/>
</dbReference>
<dbReference type="InterPro" id="IPR010138">
    <property type="entry name" value="UDP-diacylglucosamine_Hdrlase"/>
</dbReference>
<dbReference type="OrthoDB" id="9783283at2"/>
<evidence type="ECO:0000256" key="8">
    <source>
        <dbReference type="ARBA" id="ARBA00023136"/>
    </source>
</evidence>
<comment type="similarity">
    <text evidence="10">Belongs to the LpxH family.</text>
</comment>
<dbReference type="Gene3D" id="3.60.21.10">
    <property type="match status" value="1"/>
</dbReference>
<feature type="binding site" evidence="10">
    <location>
        <position position="41"/>
    </location>
    <ligand>
        <name>Mn(2+)</name>
        <dbReference type="ChEBI" id="CHEBI:29035"/>
        <label>1</label>
    </ligand>
</feature>
<dbReference type="UniPathway" id="UPA00359">
    <property type="reaction ID" value="UER00480"/>
</dbReference>
<comment type="pathway">
    <text evidence="10">Glycolipid biosynthesis; lipid IV(A) biosynthesis; lipid IV(A) from (3R)-3-hydroxytetradecanoyl-[acyl-carrier-protein] and UDP-N-acetyl-alpha-D-glucosamine: step 4/6.</text>
</comment>
<keyword evidence="8 10" id="KW-0472">Membrane</keyword>
<evidence type="ECO:0000256" key="6">
    <source>
        <dbReference type="ARBA" id="ARBA00022801"/>
    </source>
</evidence>
<dbReference type="PANTHER" id="PTHR34990:SF1">
    <property type="entry name" value="UDP-2,3-DIACYLGLUCOSAMINE HYDROLASE"/>
    <property type="match status" value="1"/>
</dbReference>
<comment type="subcellular location">
    <subcellularLocation>
        <location evidence="10">Cell inner membrane</location>
        <topology evidence="10">Peripheral membrane protein</topology>
        <orientation evidence="10">Cytoplasmic side</orientation>
    </subcellularLocation>
</comment>
<gene>
    <name evidence="10" type="primary">lpxH</name>
    <name evidence="12" type="ORF">SAMN06297229_0805</name>
</gene>
<comment type="caution">
    <text evidence="10">Lacks conserved residue(s) required for the propagation of feature annotation.</text>
</comment>
<evidence type="ECO:0000256" key="9">
    <source>
        <dbReference type="ARBA" id="ARBA00023211"/>
    </source>
</evidence>
<comment type="cofactor">
    <cofactor evidence="10">
        <name>Mn(2+)</name>
        <dbReference type="ChEBI" id="CHEBI:29035"/>
    </cofactor>
    <text evidence="10">Binds 2 Mn(2+) ions per subunit in a binuclear metal center.</text>
</comment>
<dbReference type="GO" id="GO:0019897">
    <property type="term" value="C:extrinsic component of plasma membrane"/>
    <property type="evidence" value="ECO:0007669"/>
    <property type="project" value="UniProtKB-UniRule"/>
</dbReference>
<dbReference type="InterPro" id="IPR043461">
    <property type="entry name" value="LpxH-like"/>
</dbReference>
<evidence type="ECO:0000256" key="1">
    <source>
        <dbReference type="ARBA" id="ARBA00022475"/>
    </source>
</evidence>
<dbReference type="GO" id="GO:0030145">
    <property type="term" value="F:manganese ion binding"/>
    <property type="evidence" value="ECO:0007669"/>
    <property type="project" value="UniProtKB-UniRule"/>
</dbReference>
<dbReference type="InterPro" id="IPR004843">
    <property type="entry name" value="Calcineurin-like_PHP"/>
</dbReference>
<keyword evidence="3 10" id="KW-0997">Cell inner membrane</keyword>
<dbReference type="NCBIfam" id="NF003743">
    <property type="entry name" value="PRK05340.1"/>
    <property type="match status" value="1"/>
</dbReference>
<feature type="binding site" evidence="10">
    <location>
        <position position="79"/>
    </location>
    <ligand>
        <name>Mn(2+)</name>
        <dbReference type="ChEBI" id="CHEBI:29035"/>
        <label>2</label>
    </ligand>
</feature>
<keyword evidence="13" id="KW-1185">Reference proteome</keyword>
<feature type="binding site" evidence="10">
    <location>
        <position position="122"/>
    </location>
    <ligand>
        <name>substrate</name>
    </ligand>
</feature>
<dbReference type="NCBIfam" id="TIGR01854">
    <property type="entry name" value="lipid_A_lpxH"/>
    <property type="match status" value="1"/>
</dbReference>